<name>A0ABU3VSF2_9GAMM</name>
<dbReference type="PROSITE" id="PS51186">
    <property type="entry name" value="GNAT"/>
    <property type="match status" value="1"/>
</dbReference>
<dbReference type="PANTHER" id="PTHR43420">
    <property type="entry name" value="ACETYLTRANSFERASE"/>
    <property type="match status" value="1"/>
</dbReference>
<evidence type="ECO:0000259" key="3">
    <source>
        <dbReference type="PROSITE" id="PS51186"/>
    </source>
</evidence>
<sequence>MDIHIQQGWSSEQADLVAGLYDEAFGAKFERAIPDKAKRLVLLARSFEPDFSFVALQGDRIVGLAGFQESAGSLTGGLGASQLIDTLGVIRGLWACCVFALFERQPEPGELVMDGIAVDRSVRGQGIGSALLDRITGYAADNGFRSVRLDVIDSNPRARKLYESKGFVATRSERFPYLAWLIGFSGATTMVLDVQATNARNI</sequence>
<keyword evidence="2" id="KW-0012">Acyltransferase</keyword>
<keyword evidence="1" id="KW-0808">Transferase</keyword>
<keyword evidence="5" id="KW-1185">Reference proteome</keyword>
<comment type="caution">
    <text evidence="4">The sequence shown here is derived from an EMBL/GenBank/DDBJ whole genome shotgun (WGS) entry which is preliminary data.</text>
</comment>
<evidence type="ECO:0000313" key="4">
    <source>
        <dbReference type="EMBL" id="MDV2077190.1"/>
    </source>
</evidence>
<evidence type="ECO:0000313" key="5">
    <source>
        <dbReference type="Proteomes" id="UP001269819"/>
    </source>
</evidence>
<protein>
    <submittedName>
        <fullName evidence="4">GNAT family N-acetyltransferase</fullName>
    </submittedName>
</protein>
<dbReference type="SUPFAM" id="SSF55729">
    <property type="entry name" value="Acyl-CoA N-acyltransferases (Nat)"/>
    <property type="match status" value="1"/>
</dbReference>
<dbReference type="CDD" id="cd04301">
    <property type="entry name" value="NAT_SF"/>
    <property type="match status" value="1"/>
</dbReference>
<dbReference type="EMBL" id="JAWIIJ010000001">
    <property type="protein sequence ID" value="MDV2077190.1"/>
    <property type="molecule type" value="Genomic_DNA"/>
</dbReference>
<reference evidence="4 5" key="1">
    <citation type="submission" date="2023-10" db="EMBL/GenBank/DDBJ databases">
        <title>Characteristics and mechanism of a salt-tolerant marine origin heterotrophic nitrifying- aerobic denitrifying bacteria Marinobacter xestospongiae HN1.</title>
        <authorList>
            <person name="Qi R."/>
        </authorList>
    </citation>
    <scope>NUCLEOTIDE SEQUENCE [LARGE SCALE GENOMIC DNA]</scope>
    <source>
        <strain evidence="4 5">HN1</strain>
    </source>
</reference>
<dbReference type="Pfam" id="PF00583">
    <property type="entry name" value="Acetyltransf_1"/>
    <property type="match status" value="1"/>
</dbReference>
<dbReference type="RefSeq" id="WP_316972188.1">
    <property type="nucleotide sequence ID" value="NZ_JAWIIJ010000001.1"/>
</dbReference>
<dbReference type="Proteomes" id="UP001269819">
    <property type="component" value="Unassembled WGS sequence"/>
</dbReference>
<dbReference type="InterPro" id="IPR016181">
    <property type="entry name" value="Acyl_CoA_acyltransferase"/>
</dbReference>
<proteinExistence type="predicted"/>
<evidence type="ECO:0000256" key="1">
    <source>
        <dbReference type="ARBA" id="ARBA00022679"/>
    </source>
</evidence>
<organism evidence="4 5">
    <name type="scientific">Marinobacter xestospongiae</name>
    <dbReference type="NCBI Taxonomy" id="994319"/>
    <lineage>
        <taxon>Bacteria</taxon>
        <taxon>Pseudomonadati</taxon>
        <taxon>Pseudomonadota</taxon>
        <taxon>Gammaproteobacteria</taxon>
        <taxon>Pseudomonadales</taxon>
        <taxon>Marinobacteraceae</taxon>
        <taxon>Marinobacter</taxon>
    </lineage>
</organism>
<accession>A0ABU3VSF2</accession>
<dbReference type="Gene3D" id="3.40.630.30">
    <property type="match status" value="1"/>
</dbReference>
<gene>
    <name evidence="4" type="ORF">RYS15_00775</name>
</gene>
<dbReference type="InterPro" id="IPR050680">
    <property type="entry name" value="YpeA/RimI_acetyltransf"/>
</dbReference>
<feature type="domain" description="N-acetyltransferase" evidence="3">
    <location>
        <begin position="3"/>
        <end position="195"/>
    </location>
</feature>
<evidence type="ECO:0000256" key="2">
    <source>
        <dbReference type="ARBA" id="ARBA00023315"/>
    </source>
</evidence>
<dbReference type="InterPro" id="IPR000182">
    <property type="entry name" value="GNAT_dom"/>
</dbReference>